<dbReference type="AlphaFoldDB" id="D2PMH2"/>
<dbReference type="Pfam" id="PF14258">
    <property type="entry name" value="DUF4350"/>
    <property type="match status" value="1"/>
</dbReference>
<evidence type="ECO:0000259" key="2">
    <source>
        <dbReference type="Pfam" id="PF14258"/>
    </source>
</evidence>
<dbReference type="OrthoDB" id="5241668at2"/>
<evidence type="ECO:0000313" key="3">
    <source>
        <dbReference type="EMBL" id="ADB30716.1"/>
    </source>
</evidence>
<feature type="domain" description="DUF4350" evidence="2">
    <location>
        <begin position="49"/>
        <end position="219"/>
    </location>
</feature>
<dbReference type="eggNOG" id="ENOG502ZY4N">
    <property type="taxonomic scope" value="Bacteria"/>
</dbReference>
<reference evidence="3 4" key="2">
    <citation type="journal article" date="2010" name="Stand. Genomic Sci.">
        <title>Complete genome sequence of Kribbella flavida type strain (IFO 14399).</title>
        <authorList>
            <person name="Pukall R."/>
            <person name="Lapidus A."/>
            <person name="Glavina Del Rio T."/>
            <person name="Copeland A."/>
            <person name="Tice H."/>
            <person name="Cheng J.-F."/>
            <person name="Lucas S."/>
            <person name="Chen F."/>
            <person name="Nolan M."/>
            <person name="LaButti K."/>
            <person name="Pati A."/>
            <person name="Ivanova N."/>
            <person name="Mavrommatis K."/>
            <person name="Mikhailova N."/>
            <person name="Pitluck S."/>
            <person name="Bruce D."/>
            <person name="Goodwin L."/>
            <person name="Land M."/>
            <person name="Hauser L."/>
            <person name="Chang Y.-J."/>
            <person name="Jeffries C.D."/>
            <person name="Chen A."/>
            <person name="Palaniappan K."/>
            <person name="Chain P."/>
            <person name="Rohde M."/>
            <person name="Goeker M."/>
            <person name="Bristow J."/>
            <person name="Eisen J.A."/>
            <person name="Markowitz V."/>
            <person name="Hugenholtz P."/>
            <person name="Kyrpides N.C."/>
            <person name="Klenk H.-P."/>
            <person name="Brettin T."/>
        </authorList>
    </citation>
    <scope>NUCLEOTIDE SEQUENCE [LARGE SCALE GENOMIC DNA]</scope>
    <source>
        <strain evidence="4">DSM 17836 / JCM 10339 / NBRC 14399</strain>
    </source>
</reference>
<keyword evidence="1" id="KW-0812">Transmembrane</keyword>
<protein>
    <recommendedName>
        <fullName evidence="2">DUF4350 domain-containing protein</fullName>
    </recommendedName>
</protein>
<organism evidence="3 4">
    <name type="scientific">Kribbella flavida (strain DSM 17836 / JCM 10339 / NBRC 14399)</name>
    <dbReference type="NCBI Taxonomy" id="479435"/>
    <lineage>
        <taxon>Bacteria</taxon>
        <taxon>Bacillati</taxon>
        <taxon>Actinomycetota</taxon>
        <taxon>Actinomycetes</taxon>
        <taxon>Propionibacteriales</taxon>
        <taxon>Kribbellaceae</taxon>
        <taxon>Kribbella</taxon>
    </lineage>
</organism>
<dbReference type="InterPro" id="IPR025646">
    <property type="entry name" value="DUF4350"/>
</dbReference>
<dbReference type="STRING" id="479435.Kfla_1621"/>
<accession>D2PMH2</accession>
<proteinExistence type="predicted"/>
<feature type="transmembrane region" description="Helical" evidence="1">
    <location>
        <begin position="20"/>
        <end position="41"/>
    </location>
</feature>
<dbReference type="HOGENOM" id="CLU_037015_0_0_11"/>
<gene>
    <name evidence="3" type="ordered locus">Kfla_1621</name>
</gene>
<name>D2PMH2_KRIFD</name>
<sequence length="383" mass="40437">MSTSTATGRSLGEGWRALRVPLLVTGALVLGVIALMIATAARTSGPFSPDSTEGSGAKALATLLENHNVKVTGTEELDDAVESGQGRALLVGPSGNLRSTDWNRIASAGWDHVILIRPDRDALDALAPGVENARESLPKGSRAPDCDLPAAVKAGTVTVRGTSYSAPPSAQACYGDGANHTVVRLERSDRIVDVIGSVQSFTNAELAQDGNAALALNLLGTHPELVWYLPQYESSTFDDSDDEGGEPLIPPGVRYVAWALAFAVLMVALWRGRRLGPVVPEPLPVIVHAAETTEGRARLYRRSRARDRAAAALRESALGKLHKAYGIPRRAEPTAVVTALAARTGLDPAMLYELLYGGPPVDDAALLSLSDALQVLTQEVEHP</sequence>
<keyword evidence="1" id="KW-1133">Transmembrane helix</keyword>
<reference evidence="4" key="1">
    <citation type="submission" date="2009-09" db="EMBL/GenBank/DDBJ databases">
        <title>The complete genome of Kribbella flavida DSM 17836.</title>
        <authorList>
            <consortium name="US DOE Joint Genome Institute (JGI-PGF)"/>
            <person name="Lucas S."/>
            <person name="Copeland A."/>
            <person name="Lapidus A."/>
            <person name="Glavina del Rio T."/>
            <person name="Dalin E."/>
            <person name="Tice H."/>
            <person name="Bruce D."/>
            <person name="Goodwin L."/>
            <person name="Pitluck S."/>
            <person name="Kyrpides N."/>
            <person name="Mavromatis K."/>
            <person name="Ivanova N."/>
            <person name="Saunders E."/>
            <person name="Brettin T."/>
            <person name="Detter J.C."/>
            <person name="Han C."/>
            <person name="Larimer F."/>
            <person name="Land M."/>
            <person name="Hauser L."/>
            <person name="Markowitz V."/>
            <person name="Cheng J.-F."/>
            <person name="Hugenholtz P."/>
            <person name="Woyke T."/>
            <person name="Wu D."/>
            <person name="Pukall R."/>
            <person name="Klenk H.-P."/>
            <person name="Eisen J.A."/>
        </authorList>
    </citation>
    <scope>NUCLEOTIDE SEQUENCE [LARGE SCALE GENOMIC DNA]</scope>
    <source>
        <strain evidence="4">DSM 17836 / JCM 10339 / NBRC 14399</strain>
    </source>
</reference>
<dbReference type="RefSeq" id="WP_012919272.1">
    <property type="nucleotide sequence ID" value="NC_013729.1"/>
</dbReference>
<keyword evidence="1" id="KW-0472">Membrane</keyword>
<dbReference type="EMBL" id="CP001736">
    <property type="protein sequence ID" value="ADB30716.1"/>
    <property type="molecule type" value="Genomic_DNA"/>
</dbReference>
<dbReference type="Proteomes" id="UP000007967">
    <property type="component" value="Chromosome"/>
</dbReference>
<evidence type="ECO:0000313" key="4">
    <source>
        <dbReference type="Proteomes" id="UP000007967"/>
    </source>
</evidence>
<keyword evidence="4" id="KW-1185">Reference proteome</keyword>
<evidence type="ECO:0000256" key="1">
    <source>
        <dbReference type="SAM" id="Phobius"/>
    </source>
</evidence>
<dbReference type="KEGG" id="kfl:Kfla_1621"/>